<evidence type="ECO:0000256" key="9">
    <source>
        <dbReference type="HAMAP-Rule" id="MF_03181"/>
    </source>
</evidence>
<keyword evidence="6 10" id="KW-0862">Zinc</keyword>
<keyword evidence="2 9" id="KW-0507">mRNA processing</keyword>
<dbReference type="InterPro" id="IPR030844">
    <property type="entry name" value="PAN3"/>
</dbReference>
<dbReference type="SUPFAM" id="SSF90229">
    <property type="entry name" value="CCCH zinc finger"/>
    <property type="match status" value="1"/>
</dbReference>
<dbReference type="SUPFAM" id="SSF56112">
    <property type="entry name" value="Protein kinase-like (PK-like)"/>
    <property type="match status" value="1"/>
</dbReference>
<evidence type="ECO:0000256" key="11">
    <source>
        <dbReference type="SAM" id="MobiDB-lite"/>
    </source>
</evidence>
<comment type="function">
    <text evidence="9">Regulatory subunit of the poly(A)-nuclease (PAN) deadenylation complex, one of two cytoplasmic mRNA deadenylases involved in general and miRNA-mediated mRNA turnover. PAN specifically shortens poly(A) tails of RNA and the activity is stimulated by poly(A)-binding protein (PABP). PAN deadenylation is followed by rapid degradation of the shortened mRNA tails by the CCR4-NOT complex. Deadenylated mRNAs are then degraded by two alternative mechanisms, namely exosome-mediated 3'-5' exonucleolytic degradation, or deadenlyation-dependent mRNA decaping and subsequent 5'-3' exonucleolytic degradation by XRN1. PAN3 acts as a positive regulator for PAN activity, recruiting the catalytic subunit PAN2 to mRNA via its interaction with RNA and PABP, and to miRNA targets via its interaction with GW182 family proteins.</text>
</comment>
<comment type="subcellular location">
    <subcellularLocation>
        <location evidence="9">Cytoplasm</location>
        <location evidence="9">P-body</location>
    </subcellularLocation>
</comment>
<dbReference type="GO" id="GO:0010606">
    <property type="term" value="P:positive regulation of cytoplasmic mRNA processing body assembly"/>
    <property type="evidence" value="ECO:0007669"/>
    <property type="project" value="UniProtKB-UniRule"/>
</dbReference>
<feature type="binding site" evidence="9">
    <location>
        <begin position="462"/>
        <end position="463"/>
    </location>
    <ligand>
        <name>ATP</name>
        <dbReference type="ChEBI" id="CHEBI:30616"/>
    </ligand>
</feature>
<dbReference type="SMART" id="SM00356">
    <property type="entry name" value="ZnF_C3H1"/>
    <property type="match status" value="1"/>
</dbReference>
<comment type="domain">
    <text evidence="9">The pseudokinase domain, the coiled-coil (CC), and C-terminal knob domain (CK) form a structural unit (PKC) that forms an extensive high-affinity interaction surface for PAN2.</text>
</comment>
<evidence type="ECO:0000256" key="3">
    <source>
        <dbReference type="ARBA" id="ARBA00022723"/>
    </source>
</evidence>
<dbReference type="InterPro" id="IPR011009">
    <property type="entry name" value="Kinase-like_dom_sf"/>
</dbReference>
<dbReference type="PROSITE" id="PS50103">
    <property type="entry name" value="ZF_C3H1"/>
    <property type="match status" value="1"/>
</dbReference>
<dbReference type="Gene3D" id="1.10.287.3700">
    <property type="match status" value="1"/>
</dbReference>
<dbReference type="Gene3D" id="1.20.5.5160">
    <property type="match status" value="1"/>
</dbReference>
<keyword evidence="3 10" id="KW-0479">Metal-binding</keyword>
<feature type="region of interest" description="Disordered" evidence="11">
    <location>
        <begin position="139"/>
        <end position="168"/>
    </location>
</feature>
<evidence type="ECO:0000313" key="14">
    <source>
        <dbReference type="EMBL" id="CAH3045186.1"/>
    </source>
</evidence>
<protein>
    <recommendedName>
        <fullName evidence="9">PAN2-PAN3 deadenylation complex subunit PAN3</fullName>
    </recommendedName>
    <alternativeName>
        <fullName evidence="9">PAB1P-dependent poly(A)-specific ribonuclease</fullName>
    </alternativeName>
    <alternativeName>
        <fullName evidence="9">Poly(A)-nuclease deadenylation complex subunit 3</fullName>
        <shortName evidence="9">PAN deadenylation complex subunit 3</shortName>
    </alternativeName>
</protein>
<keyword evidence="1 9" id="KW-0963">Cytoplasm</keyword>
<evidence type="ECO:0000256" key="6">
    <source>
        <dbReference type="ARBA" id="ARBA00022833"/>
    </source>
</evidence>
<name>A0AAU9W1L8_9CNID</name>
<feature type="zinc finger region" description="C3H1-type" evidence="10">
    <location>
        <begin position="12"/>
        <end position="40"/>
    </location>
</feature>
<comment type="caution">
    <text evidence="9">Lacks conserved residue(s) required for the propagation of feature annotation.</text>
</comment>
<feature type="domain" description="Protein kinase" evidence="12">
    <location>
        <begin position="298"/>
        <end position="567"/>
    </location>
</feature>
<dbReference type="Proteomes" id="UP001159428">
    <property type="component" value="Unassembled WGS sequence"/>
</dbReference>
<dbReference type="FunFam" id="1.10.287.3700:FF:000001">
    <property type="entry name" value="PAN2-PAN3 deadenylation complex subunit PAN3"/>
    <property type="match status" value="1"/>
</dbReference>
<dbReference type="Pfam" id="PF00642">
    <property type="entry name" value="zf-CCCH"/>
    <property type="match status" value="1"/>
</dbReference>
<dbReference type="GO" id="GO:0005524">
    <property type="term" value="F:ATP binding"/>
    <property type="evidence" value="ECO:0007669"/>
    <property type="project" value="UniProtKB-UniRule"/>
</dbReference>
<dbReference type="PANTHER" id="PTHR12272:SF11">
    <property type="entry name" value="PAN2-PAN3 DEADENYLATION COMPLEX SUBUNIT PAN3"/>
    <property type="match status" value="1"/>
</dbReference>
<keyword evidence="7 9" id="KW-0067">ATP-binding</keyword>
<comment type="caution">
    <text evidence="14">The sequence shown here is derived from an EMBL/GenBank/DDBJ whole genome shotgun (WGS) entry which is preliminary data.</text>
</comment>
<evidence type="ECO:0000313" key="15">
    <source>
        <dbReference type="Proteomes" id="UP001159428"/>
    </source>
</evidence>
<evidence type="ECO:0000256" key="5">
    <source>
        <dbReference type="ARBA" id="ARBA00022771"/>
    </source>
</evidence>
<evidence type="ECO:0000259" key="12">
    <source>
        <dbReference type="PROSITE" id="PS50011"/>
    </source>
</evidence>
<feature type="binding site" evidence="9">
    <location>
        <position position="330"/>
    </location>
    <ligand>
        <name>ATP</name>
        <dbReference type="ChEBI" id="CHEBI:30616"/>
    </ligand>
</feature>
<dbReference type="Gene3D" id="4.10.1000.10">
    <property type="entry name" value="Zinc finger, CCCH-type"/>
    <property type="match status" value="1"/>
</dbReference>
<gene>
    <name evidence="9" type="primary">PAN3</name>
    <name evidence="14" type="ORF">PMEA_00033090</name>
</gene>
<dbReference type="InterPro" id="IPR041332">
    <property type="entry name" value="Pan3_CK"/>
</dbReference>
<dbReference type="GO" id="GO:0000289">
    <property type="term" value="P:nuclear-transcribed mRNA poly(A) tail shortening"/>
    <property type="evidence" value="ECO:0007669"/>
    <property type="project" value="UniProtKB-UniRule"/>
</dbReference>
<dbReference type="GO" id="GO:0006397">
    <property type="term" value="P:mRNA processing"/>
    <property type="evidence" value="ECO:0007669"/>
    <property type="project" value="UniProtKB-KW"/>
</dbReference>
<comment type="similarity">
    <text evidence="9">Belongs to the protein kinase superfamily. PAN3 family.</text>
</comment>
<keyword evidence="4 9" id="KW-0547">Nucleotide-binding</keyword>
<feature type="binding site" evidence="9">
    <location>
        <begin position="379"/>
        <end position="386"/>
    </location>
    <ligand>
        <name>ATP</name>
        <dbReference type="ChEBI" id="CHEBI:30616"/>
    </ligand>
</feature>
<accession>A0AAU9W1L8</accession>
<dbReference type="GO" id="GO:0008143">
    <property type="term" value="F:poly(A) binding"/>
    <property type="evidence" value="ECO:0007669"/>
    <property type="project" value="TreeGrafter"/>
</dbReference>
<evidence type="ECO:0000256" key="8">
    <source>
        <dbReference type="ARBA" id="ARBA00023054"/>
    </source>
</evidence>
<keyword evidence="8 9" id="KW-0175">Coiled coil</keyword>
<organism evidence="14 15">
    <name type="scientific">Pocillopora meandrina</name>
    <dbReference type="NCBI Taxonomy" id="46732"/>
    <lineage>
        <taxon>Eukaryota</taxon>
        <taxon>Metazoa</taxon>
        <taxon>Cnidaria</taxon>
        <taxon>Anthozoa</taxon>
        <taxon>Hexacorallia</taxon>
        <taxon>Scleractinia</taxon>
        <taxon>Astrocoeniina</taxon>
        <taxon>Pocilloporidae</taxon>
        <taxon>Pocillopora</taxon>
    </lineage>
</organism>
<dbReference type="GO" id="GO:0031251">
    <property type="term" value="C:PAN complex"/>
    <property type="evidence" value="ECO:0007669"/>
    <property type="project" value="UniProtKB-UniRule"/>
</dbReference>
<proteinExistence type="inferred from homology"/>
<evidence type="ECO:0000256" key="1">
    <source>
        <dbReference type="ARBA" id="ARBA00022490"/>
    </source>
</evidence>
<dbReference type="AlphaFoldDB" id="A0AAU9W1L8"/>
<feature type="domain" description="C3H1-type" evidence="13">
    <location>
        <begin position="12"/>
        <end position="40"/>
    </location>
</feature>
<dbReference type="FunFam" id="1.20.5.5160:FF:000001">
    <property type="entry name" value="PAN2-PAN3 deadenylation complex subunit PAN3"/>
    <property type="match status" value="1"/>
</dbReference>
<dbReference type="GO" id="GO:0008270">
    <property type="term" value="F:zinc ion binding"/>
    <property type="evidence" value="ECO:0007669"/>
    <property type="project" value="UniProtKB-KW"/>
</dbReference>
<comment type="domain">
    <text evidence="9">The N-terminal zinc finger binds to poly(A) RNA.</text>
</comment>
<comment type="domain">
    <text evidence="9">Contains a pseudokinase domain. The protein kinase domain is predicted to be catalytically inactive because some of the residues important for catalytic activity are substituted and it lacks the equivalent of the binding site for a peptide substrate. However, it has retained an ATP-binding site and ATP-binding is required for mRNA degradation, stimulating the activity of the PAN2 nuclease in vitro. The nucleotide-binding site is juxtaposed to the RNase active site of PAN2 in the complex and may actually bind nucleosides of a poly(A) RNA rather than ATP, feeding the poly(A)-tail to the active site of the deadenylase and thus increasing the efficiency with which this distributive enzyme degrades oligo(A) RNAs.</text>
</comment>
<evidence type="ECO:0000256" key="2">
    <source>
        <dbReference type="ARBA" id="ARBA00022664"/>
    </source>
</evidence>
<dbReference type="PANTHER" id="PTHR12272">
    <property type="entry name" value="DEADENYLATION COMPLEX SUBUNIT PAN3"/>
    <property type="match status" value="1"/>
</dbReference>
<evidence type="ECO:0000259" key="13">
    <source>
        <dbReference type="PROSITE" id="PS50103"/>
    </source>
</evidence>
<keyword evidence="15" id="KW-1185">Reference proteome</keyword>
<dbReference type="GO" id="GO:0004672">
    <property type="term" value="F:protein kinase activity"/>
    <property type="evidence" value="ECO:0007669"/>
    <property type="project" value="InterPro"/>
</dbReference>
<evidence type="ECO:0000256" key="7">
    <source>
        <dbReference type="ARBA" id="ARBA00022840"/>
    </source>
</evidence>
<dbReference type="InterPro" id="IPR036855">
    <property type="entry name" value="Znf_CCCH_sf"/>
</dbReference>
<dbReference type="HAMAP" id="MF_03181">
    <property type="entry name" value="PAN3"/>
    <property type="match status" value="1"/>
</dbReference>
<dbReference type="InterPro" id="IPR000719">
    <property type="entry name" value="Prot_kinase_dom"/>
</dbReference>
<dbReference type="PROSITE" id="PS50011">
    <property type="entry name" value="PROTEIN_KINASE_DOM"/>
    <property type="match status" value="1"/>
</dbReference>
<dbReference type="EMBL" id="CALNXJ010000008">
    <property type="protein sequence ID" value="CAH3045186.1"/>
    <property type="molecule type" value="Genomic_DNA"/>
</dbReference>
<feature type="region of interest" description="Knob domain" evidence="9">
    <location>
        <begin position="608"/>
        <end position="703"/>
    </location>
</feature>
<reference evidence="14 15" key="1">
    <citation type="submission" date="2022-05" db="EMBL/GenBank/DDBJ databases">
        <authorList>
            <consortium name="Genoscope - CEA"/>
            <person name="William W."/>
        </authorList>
    </citation>
    <scope>NUCLEOTIDE SEQUENCE [LARGE SCALE GENOMIC DNA]</scope>
</reference>
<dbReference type="Pfam" id="PF18101">
    <property type="entry name" value="Pan3_CK"/>
    <property type="match status" value="1"/>
</dbReference>
<feature type="coiled-coil region" evidence="9">
    <location>
        <begin position="569"/>
        <end position="607"/>
    </location>
</feature>
<sequence>MNHSNSTTGYRSSRPTLCRYYNTNGYCFYGDQCQFVHARPSSNEGRMGTYNLQTTVEGYSFLIFAYFIGPANNGHVINNGPMMNNGPVVPKGLRSGGFKSNTAGLHDNFVGNMAQLSISTNKMPAGSLGGHLSPLSPSKKAFTSSLAPGGPVSPLHSPSKPPLGSPKAHHNPITSQAFEFLPSAANQNLPQPQIHNQAHVPAPQQMESIGGTTYFYTQQGQQQPAVLFPSYQAYVSEPSHLAHLHSTQTRNNSFSMSTQIRQELIHQHTLSMAQLDPDDNTVPQEVDSYHTLCPIEPLDTPTEQAQRTFGYMTTCYKAANSKDGLIYILRRIHSFRLVNTKSMALVDQWKKVSHSNLVSLREVFTTKSFGDNSLVFVYDYHPGAETLLMRHFSGPDSNLPVNPDGTLVFPSHPRAGGMLNRHRPGHRSPMPERLIWSYIIQLSSALRSVHASGLACRVIDPSKILLIGNSRLRINGCGIFDVLSFDASNSPNAMIPHFQQEDLTSLGKLVLALACYSLQAVQREHIQQSLEYMAMNYSSDLKNLIIYLLGSPIAAHMKSVNDIMPMIGARFYTQLDAAQVKCDVLEGELAKEMENGRLFRILCKIGIINERPEFTMDPSWSETGDRYLLKLFRDYLFHQVTENGAPWVDLAHIVACLNKLEAGTNEKVCLMSRDEQSVLVVSYRDLKQCFEGAFGEIISASLS</sequence>
<dbReference type="InterPro" id="IPR000571">
    <property type="entry name" value="Znf_CCCH"/>
</dbReference>
<dbReference type="GO" id="GO:0000932">
    <property type="term" value="C:P-body"/>
    <property type="evidence" value="ECO:0007669"/>
    <property type="project" value="UniProtKB-SubCell"/>
</dbReference>
<keyword evidence="5 10" id="KW-0863">Zinc-finger</keyword>
<dbReference type="Gene3D" id="1.10.510.10">
    <property type="entry name" value="Transferase(Phosphotransferase) domain 1"/>
    <property type="match status" value="1"/>
</dbReference>
<comment type="subunit">
    <text evidence="9">Homodimer. Forms a heterotrimer with a catalytic subunit PAN2 to form the poly(A)-nuclease (PAN) deadenylation complex. Interacts (via PAM-2 motif) with poly(A)-binding protein (via PABC domain), conferring substrate specificity of the enzyme complex.</text>
</comment>
<evidence type="ECO:0000256" key="4">
    <source>
        <dbReference type="ARBA" id="ARBA00022741"/>
    </source>
</evidence>
<evidence type="ECO:0000256" key="10">
    <source>
        <dbReference type="PROSITE-ProRule" id="PRU00723"/>
    </source>
</evidence>